<keyword evidence="4" id="KW-0810">Translation regulation</keyword>
<dbReference type="VEuPathDB" id="FungiDB:GVI51_L10131"/>
<accession>A0A0W0EER4</accession>
<evidence type="ECO:0000256" key="4">
    <source>
        <dbReference type="ARBA" id="ARBA00022845"/>
    </source>
</evidence>
<dbReference type="PANTHER" id="PTHR28290">
    <property type="entry name" value="ENHANCER OF TRANSLATION TERMINATION 1"/>
    <property type="match status" value="1"/>
</dbReference>
<dbReference type="VEuPathDB" id="FungiDB:GWK60_L14157"/>
<evidence type="ECO:0000313" key="10">
    <source>
        <dbReference type="EMBL" id="KTB12712.1"/>
    </source>
</evidence>
<keyword evidence="5" id="KW-0805">Transcription regulation</keyword>
<evidence type="ECO:0000256" key="8">
    <source>
        <dbReference type="SAM" id="MobiDB-lite"/>
    </source>
</evidence>
<dbReference type="GO" id="GO:0005634">
    <property type="term" value="C:nucleus"/>
    <property type="evidence" value="ECO:0007669"/>
    <property type="project" value="UniProtKB-SubCell"/>
</dbReference>
<dbReference type="Proteomes" id="UP000054886">
    <property type="component" value="Unassembled WGS sequence"/>
</dbReference>
<evidence type="ECO:0000256" key="5">
    <source>
        <dbReference type="ARBA" id="ARBA00023015"/>
    </source>
</evidence>
<evidence type="ECO:0000256" key="3">
    <source>
        <dbReference type="ARBA" id="ARBA00017359"/>
    </source>
</evidence>
<proteinExistence type="inferred from homology"/>
<evidence type="ECO:0000256" key="7">
    <source>
        <dbReference type="ARBA" id="ARBA00023242"/>
    </source>
</evidence>
<gene>
    <name evidence="9" type="ORF">AO440_004732</name>
    <name evidence="10" type="ORF">AO440_005840</name>
</gene>
<evidence type="ECO:0000256" key="6">
    <source>
        <dbReference type="ARBA" id="ARBA00023163"/>
    </source>
</evidence>
<protein>
    <recommendedName>
        <fullName evidence="3">Enhancer of translation termination 1</fullName>
    </recommendedName>
</protein>
<name>A0A0W0EER4_CANGB</name>
<dbReference type="EMBL" id="LLZZ01000122">
    <property type="protein sequence ID" value="KTB02898.1"/>
    <property type="molecule type" value="Genomic_DNA"/>
</dbReference>
<comment type="similarity">
    <text evidence="2">Belongs to the ETT1 family.</text>
</comment>
<reference evidence="9 11" key="1">
    <citation type="submission" date="2015-10" db="EMBL/GenBank/DDBJ databases">
        <title>Draft genomes sequences of Candida glabrata isolates 1A, 1B, 2A, 2B, 3A and 3B.</title>
        <authorList>
            <person name="Haavelsrud O.E."/>
            <person name="Gaustad P."/>
        </authorList>
    </citation>
    <scope>NUCLEOTIDE SEQUENCE [LARGE SCALE GENOMIC DNA]</scope>
    <source>
        <strain evidence="9">910700640</strain>
    </source>
</reference>
<keyword evidence="6" id="KW-0804">Transcription</keyword>
<comment type="subcellular location">
    <subcellularLocation>
        <location evidence="1">Nucleus</location>
    </subcellularLocation>
</comment>
<dbReference type="VEuPathDB" id="FungiDB:CAGL0L10164g"/>
<dbReference type="GO" id="GO:0006415">
    <property type="term" value="P:translational termination"/>
    <property type="evidence" value="ECO:0007669"/>
    <property type="project" value="EnsemblFungi"/>
</dbReference>
<dbReference type="AlphaFoldDB" id="A0A0W0EER4"/>
<dbReference type="EMBL" id="LLZZ01000017">
    <property type="protein sequence ID" value="KTB12712.1"/>
    <property type="molecule type" value="Genomic_DNA"/>
</dbReference>
<evidence type="ECO:0000313" key="9">
    <source>
        <dbReference type="EMBL" id="KTB02898.1"/>
    </source>
</evidence>
<keyword evidence="7" id="KW-0539">Nucleus</keyword>
<dbReference type="PANTHER" id="PTHR28290:SF1">
    <property type="entry name" value="ENHANCER OF TRANSLATION TERMINATION 1"/>
    <property type="match status" value="1"/>
</dbReference>
<feature type="region of interest" description="Disordered" evidence="8">
    <location>
        <begin position="1"/>
        <end position="34"/>
    </location>
</feature>
<dbReference type="GO" id="GO:0006417">
    <property type="term" value="P:regulation of translation"/>
    <property type="evidence" value="ECO:0007669"/>
    <property type="project" value="UniProtKB-KW"/>
</dbReference>
<sequence length="404" mass="45697">MAKRPLGLGKQKQNKKTKVESSSGEVSRESTPVASQIEVELADDVDADDELVQLKGLWQTYFDSDRDSEYVLNGIVHECDRLLREADKEGKIKELSDVFHAIYALALSELTIFKAGEEEDEKKKKEEIAQFFDNALERCSLGESDCGKSDLLDLVKAKVIIQRIPLEHMSALTVSSKSGLNLNTLVEDAKKHFKVSTKDLSLVYEVLEMFDDLLDITENFGHEEQIAEGLDSDDEEDLEPIQLDKKHPVYEMQQNLASNYKWLKEQLIALLGQLNKKDHAKLYHLTAKKIGELYLKDAEEPTNVYLSLAYDDDESKQSSKDCKESQASALKLVQNAIDYLDKAQIEDEPETWAQVAEAYIDLGNLHDNESSEQEKAYQTAETLLTKANTATHGKYDDILENLKQ</sequence>
<evidence type="ECO:0000256" key="1">
    <source>
        <dbReference type="ARBA" id="ARBA00004123"/>
    </source>
</evidence>
<organism evidence="9 11">
    <name type="scientific">Candida glabrata</name>
    <name type="common">Yeast</name>
    <name type="synonym">Torulopsis glabrata</name>
    <dbReference type="NCBI Taxonomy" id="5478"/>
    <lineage>
        <taxon>Eukaryota</taxon>
        <taxon>Fungi</taxon>
        <taxon>Dikarya</taxon>
        <taxon>Ascomycota</taxon>
        <taxon>Saccharomycotina</taxon>
        <taxon>Saccharomycetes</taxon>
        <taxon>Saccharomycetales</taxon>
        <taxon>Saccharomycetaceae</taxon>
        <taxon>Nakaseomyces</taxon>
    </lineage>
</organism>
<dbReference type="InterPro" id="IPR024318">
    <property type="entry name" value="Nro1/ETT1"/>
</dbReference>
<evidence type="ECO:0000313" key="11">
    <source>
        <dbReference type="Proteomes" id="UP000054886"/>
    </source>
</evidence>
<dbReference type="GO" id="GO:2000640">
    <property type="term" value="P:positive regulation of SREBP signaling pathway"/>
    <property type="evidence" value="ECO:0007669"/>
    <property type="project" value="TreeGrafter"/>
</dbReference>
<dbReference type="Pfam" id="PF12753">
    <property type="entry name" value="Nro1"/>
    <property type="match status" value="1"/>
</dbReference>
<comment type="caution">
    <text evidence="9">The sequence shown here is derived from an EMBL/GenBank/DDBJ whole genome shotgun (WGS) entry which is preliminary data.</text>
</comment>
<dbReference type="VEuPathDB" id="FungiDB:B1J91_L10164g"/>
<evidence type="ECO:0000256" key="2">
    <source>
        <dbReference type="ARBA" id="ARBA00007273"/>
    </source>
</evidence>
<dbReference type="OrthoDB" id="5598057at2759"/>